<evidence type="ECO:0008006" key="3">
    <source>
        <dbReference type="Google" id="ProtNLM"/>
    </source>
</evidence>
<accession>A0A0G1YKF5</accession>
<dbReference type="EMBL" id="LCQK01000001">
    <property type="protein sequence ID" value="KKW15497.1"/>
    <property type="molecule type" value="Genomic_DNA"/>
</dbReference>
<sequence>MTETKVCQSCKQSFVIEAEDFDFYMKIQVPPPTWCSDCRIMRRLAWRNERTLYKAKCANCKKDIFSAYSPDKPFPVFCHDCWFSDAWDPIAYGRDYDFSRPFFEQWGELFQEVPRLNLWQLNCVNSPYSNIIRDAKNCYLAFSMVGGEEVFYSKIIDRSKQIFDSLLVVDSELCTGVIYGAKNYNVHNSLSVNSCLDSSFLFDCRNVRNCFMSSNFRNKEYVFKNKQLTKEQYIGELKKINFGSFSVSQGLKKEFDEMLLRSIHEYADNNKVENSTGDKLMNVRNVKDSFESYEMENCRFMGRCLQINDSMDCVYTGVGSELIFEYTSGGSAMRNIKFAIACFGGESDCIYVGWCKNSSNLFGCFGVRDKRYCILNKQYTEAGYDELVSKIIKHMDAMPYAGKNGRIYKYGEFFPIELSPFSYNGSVAQEHYPFAREEILARGYNYRKPDVKDPAIDVKNEEIPDDITSVKDDFVGKSVACAHAGECIHQCTVAFKIVPQELTMYRRIKLPLPRLCPNCRHYERLRYRNPWKLWHRKCTCAGQKSENGVYQNTTSHFHGAGHCPNEFETSYSPDRKEVVYCEQCYNTEVV</sequence>
<reference evidence="1 2" key="1">
    <citation type="journal article" date="2015" name="Nature">
        <title>rRNA introns, odd ribosomes, and small enigmatic genomes across a large radiation of phyla.</title>
        <authorList>
            <person name="Brown C.T."/>
            <person name="Hug L.A."/>
            <person name="Thomas B.C."/>
            <person name="Sharon I."/>
            <person name="Castelle C.J."/>
            <person name="Singh A."/>
            <person name="Wilkins M.J."/>
            <person name="Williams K.H."/>
            <person name="Banfield J.F."/>
        </authorList>
    </citation>
    <scope>NUCLEOTIDE SEQUENCE [LARGE SCALE GENOMIC DNA]</scope>
</reference>
<name>A0A0G1YKF5_9BACT</name>
<proteinExistence type="predicted"/>
<organism evidence="1 2">
    <name type="scientific">Candidatus Jorgensenbacteria bacterium GW2011_GWB1_50_10</name>
    <dbReference type="NCBI Taxonomy" id="1618665"/>
    <lineage>
        <taxon>Bacteria</taxon>
        <taxon>Candidatus Joergenseniibacteriota</taxon>
    </lineage>
</organism>
<evidence type="ECO:0000313" key="2">
    <source>
        <dbReference type="Proteomes" id="UP000034224"/>
    </source>
</evidence>
<protein>
    <recommendedName>
        <fullName evidence="3">Zinc-binding domain-containing protein</fullName>
    </recommendedName>
</protein>
<gene>
    <name evidence="1" type="ORF">UY55_C0001G0251</name>
</gene>
<comment type="caution">
    <text evidence="1">The sequence shown here is derived from an EMBL/GenBank/DDBJ whole genome shotgun (WGS) entry which is preliminary data.</text>
</comment>
<evidence type="ECO:0000313" key="1">
    <source>
        <dbReference type="EMBL" id="KKW15497.1"/>
    </source>
</evidence>
<dbReference type="AlphaFoldDB" id="A0A0G1YKF5"/>
<dbReference type="STRING" id="1618665.UY55_C0001G0251"/>
<dbReference type="Proteomes" id="UP000034224">
    <property type="component" value="Unassembled WGS sequence"/>
</dbReference>